<proteinExistence type="predicted"/>
<reference evidence="1 2" key="1">
    <citation type="submission" date="2016-10" db="EMBL/GenBank/DDBJ databases">
        <authorList>
            <person name="de Groot N.N."/>
        </authorList>
    </citation>
    <scope>NUCLEOTIDE SEQUENCE [LARGE SCALE GENOMIC DNA]</scope>
    <source>
        <strain evidence="1 2">CGMCC 1.8894</strain>
    </source>
</reference>
<evidence type="ECO:0000313" key="1">
    <source>
        <dbReference type="EMBL" id="SDY00716.1"/>
    </source>
</evidence>
<dbReference type="STRING" id="564137.SAMN04488238_1763"/>
<accession>A0A1H3GBS3</accession>
<gene>
    <name evidence="1" type="ORF">SAMN04488238_1763</name>
</gene>
<dbReference type="Proteomes" id="UP000198539">
    <property type="component" value="Unassembled WGS sequence"/>
</dbReference>
<evidence type="ECO:0000313" key="2">
    <source>
        <dbReference type="Proteomes" id="UP000198539"/>
    </source>
</evidence>
<protein>
    <submittedName>
        <fullName evidence="1">Uncharacterized protein</fullName>
    </submittedName>
</protein>
<dbReference type="AlphaFoldDB" id="A0A1H3GBS3"/>
<dbReference type="EMBL" id="FNOM01000076">
    <property type="protein sequence ID" value="SDY00716.1"/>
    <property type="molecule type" value="Genomic_DNA"/>
</dbReference>
<organism evidence="1 2">
    <name type="scientific">Roseicitreum antarcticum</name>
    <dbReference type="NCBI Taxonomy" id="564137"/>
    <lineage>
        <taxon>Bacteria</taxon>
        <taxon>Pseudomonadati</taxon>
        <taxon>Pseudomonadota</taxon>
        <taxon>Alphaproteobacteria</taxon>
        <taxon>Rhodobacterales</taxon>
        <taxon>Paracoccaceae</taxon>
        <taxon>Roseicitreum</taxon>
    </lineage>
</organism>
<sequence length="65" mass="7207">MIATIPATTSYSSAAAPPARVTLPKAQFIIPHDDRSDTAPRGAPIRANRGYREDRVIDWAWRCAR</sequence>
<keyword evidence="2" id="KW-1185">Reference proteome</keyword>
<dbReference type="RefSeq" id="WP_092893057.1">
    <property type="nucleotide sequence ID" value="NZ_CP061498.1"/>
</dbReference>
<name>A0A1H3GBS3_9RHOB</name>